<proteinExistence type="predicted"/>
<organism evidence="2 3">
    <name type="scientific">Actinoplanes lutulentus</name>
    <dbReference type="NCBI Taxonomy" id="1287878"/>
    <lineage>
        <taxon>Bacteria</taxon>
        <taxon>Bacillati</taxon>
        <taxon>Actinomycetota</taxon>
        <taxon>Actinomycetes</taxon>
        <taxon>Micromonosporales</taxon>
        <taxon>Micromonosporaceae</taxon>
        <taxon>Actinoplanes</taxon>
    </lineage>
</organism>
<dbReference type="EMBL" id="QLMJ01000001">
    <property type="protein sequence ID" value="RAK42970.1"/>
    <property type="molecule type" value="Genomic_DNA"/>
</dbReference>
<reference evidence="2 3" key="1">
    <citation type="submission" date="2018-06" db="EMBL/GenBank/DDBJ databases">
        <title>Genomic Encyclopedia of Type Strains, Phase III (KMG-III): the genomes of soil and plant-associated and newly described type strains.</title>
        <authorList>
            <person name="Whitman W."/>
        </authorList>
    </citation>
    <scope>NUCLEOTIDE SEQUENCE [LARGE SCALE GENOMIC DNA]</scope>
    <source>
        <strain evidence="2 3">CGMCC 4.7090</strain>
    </source>
</reference>
<dbReference type="Pfam" id="PF17278">
    <property type="entry name" value="DUF5343"/>
    <property type="match status" value="1"/>
</dbReference>
<feature type="region of interest" description="Disordered" evidence="1">
    <location>
        <begin position="144"/>
        <end position="177"/>
    </location>
</feature>
<protein>
    <recommendedName>
        <fullName evidence="4">DUF5343 domain-containing protein</fullName>
    </recommendedName>
</protein>
<comment type="caution">
    <text evidence="2">The sequence shown here is derived from an EMBL/GenBank/DDBJ whole genome shotgun (WGS) entry which is preliminary data.</text>
</comment>
<dbReference type="OrthoDB" id="5186897at2"/>
<accession>A0A327ZKQ3</accession>
<feature type="compositionally biased region" description="Basic and acidic residues" evidence="1">
    <location>
        <begin position="153"/>
        <end position="172"/>
    </location>
</feature>
<dbReference type="AlphaFoldDB" id="A0A327ZKQ3"/>
<evidence type="ECO:0000313" key="3">
    <source>
        <dbReference type="Proteomes" id="UP000249341"/>
    </source>
</evidence>
<evidence type="ECO:0008006" key="4">
    <source>
        <dbReference type="Google" id="ProtNLM"/>
    </source>
</evidence>
<gene>
    <name evidence="2" type="ORF">B0I29_101100</name>
</gene>
<dbReference type="Proteomes" id="UP000249341">
    <property type="component" value="Unassembled WGS sequence"/>
</dbReference>
<name>A0A327ZKQ3_9ACTN</name>
<dbReference type="InterPro" id="IPR035235">
    <property type="entry name" value="DUF5343"/>
</dbReference>
<sequence>MASIRFIYNHSPGKLEEFITKLQSVGTPDKITTGYPKSIGFGSSHARSFPAVLKYAGLLDSSGQPTEAYKKGLRAGPAGRALVAKALMLSYKPIFDTYSDANSHSDSDLVTFVKSHSDLDEEKAALVVRTFKTLCKFGDFSGAQPTVSNDSESSSRDPEDSASGEKHQRRQSENSNSSGAVVINVNIALSVDATSDAAVYDAFFAAMAKHLKDLMNGGS</sequence>
<evidence type="ECO:0000313" key="2">
    <source>
        <dbReference type="EMBL" id="RAK42970.1"/>
    </source>
</evidence>
<evidence type="ECO:0000256" key="1">
    <source>
        <dbReference type="SAM" id="MobiDB-lite"/>
    </source>
</evidence>
<dbReference type="RefSeq" id="WP_146616676.1">
    <property type="nucleotide sequence ID" value="NZ_JACHWI010000001.1"/>
</dbReference>
<keyword evidence="3" id="KW-1185">Reference proteome</keyword>